<name>A0A502GGS3_9GAMM</name>
<sequence length="97" mass="10928">MNIEHASTTLCLAERLDNDKQKNALLSWLTLIGDDSVPKPLTMAKFNIESDLELVRLFDEMCSLAEVVGSYNSDGKFMIKSLTERGELSYTRLISLK</sequence>
<protein>
    <submittedName>
        <fullName evidence="1">Uncharacterized protein</fullName>
    </submittedName>
</protein>
<dbReference type="Proteomes" id="UP000317663">
    <property type="component" value="Unassembled WGS sequence"/>
</dbReference>
<evidence type="ECO:0000313" key="2">
    <source>
        <dbReference type="Proteomes" id="UP000317663"/>
    </source>
</evidence>
<evidence type="ECO:0000313" key="1">
    <source>
        <dbReference type="EMBL" id="TPG61487.1"/>
    </source>
</evidence>
<reference evidence="1 2" key="1">
    <citation type="journal article" date="2019" name="Environ. Microbiol.">
        <title>Species interactions and distinct microbial communities in high Arctic permafrost affected cryosols are associated with the CH4 and CO2 gas fluxes.</title>
        <authorList>
            <person name="Altshuler I."/>
            <person name="Hamel J."/>
            <person name="Turney S."/>
            <person name="Magnuson E."/>
            <person name="Levesque R."/>
            <person name="Greer C."/>
            <person name="Whyte L.G."/>
        </authorList>
    </citation>
    <scope>NUCLEOTIDE SEQUENCE [LARGE SCALE GENOMIC DNA]</scope>
    <source>
        <strain evidence="1 2">E4</strain>
    </source>
</reference>
<dbReference type="AlphaFoldDB" id="A0A502GGS3"/>
<accession>A0A502GGS3</accession>
<keyword evidence="2" id="KW-1185">Reference proteome</keyword>
<dbReference type="EMBL" id="RCZD01000006">
    <property type="protein sequence ID" value="TPG61487.1"/>
    <property type="molecule type" value="Genomic_DNA"/>
</dbReference>
<comment type="caution">
    <text evidence="1">The sequence shown here is derived from an EMBL/GenBank/DDBJ whole genome shotgun (WGS) entry which is preliminary data.</text>
</comment>
<organism evidence="1 2">
    <name type="scientific">Ewingella americana</name>
    <dbReference type="NCBI Taxonomy" id="41202"/>
    <lineage>
        <taxon>Bacteria</taxon>
        <taxon>Pseudomonadati</taxon>
        <taxon>Pseudomonadota</taxon>
        <taxon>Gammaproteobacteria</taxon>
        <taxon>Enterobacterales</taxon>
        <taxon>Yersiniaceae</taxon>
        <taxon>Ewingella</taxon>
    </lineage>
</organism>
<gene>
    <name evidence="1" type="ORF">EAH77_12665</name>
</gene>
<proteinExistence type="predicted"/>
<dbReference type="RefSeq" id="WP_140473166.1">
    <property type="nucleotide sequence ID" value="NZ_RCZD01000006.1"/>
</dbReference>